<dbReference type="Proteomes" id="UP000332933">
    <property type="component" value="Unassembled WGS sequence"/>
</dbReference>
<organism evidence="3 4">
    <name type="scientific">Aphanomyces stellatus</name>
    <dbReference type="NCBI Taxonomy" id="120398"/>
    <lineage>
        <taxon>Eukaryota</taxon>
        <taxon>Sar</taxon>
        <taxon>Stramenopiles</taxon>
        <taxon>Oomycota</taxon>
        <taxon>Saprolegniomycetes</taxon>
        <taxon>Saprolegniales</taxon>
        <taxon>Verrucalvaceae</taxon>
        <taxon>Aphanomyces</taxon>
    </lineage>
</organism>
<evidence type="ECO:0000256" key="1">
    <source>
        <dbReference type="SAM" id="Phobius"/>
    </source>
</evidence>
<sequence>MPTRVHPRPTPLDERAAGNVPTIQSYDSSHRRIVLGSAYLVVSMLCSTLYLTQLEPAFANAIWWRGYNASGHQALVMDLVNSFLATHSAGALDLLGPTATMDKNYASPRSTTAVHPSYVRRLIYNELTSLEFAIMNLRAMDALFIVSVPTQYCWVDLDRQFQVAHTDARQARCERRYRANGAMYMETVLRNQDWTAFMTAFGGPNGAFTTPILAWLNQVPEGQRWLAQTAAASTTIDEEALYWRARQVTSFALQWHNGWQAGMTETLQLENALGLPHALHVKNIPQSVESWTSQYMYWSLVNDLIAMNYCNCSLIRAALNSYTVLQPLFLESSLGVQDPSGNFIAQVALFRAVVGPFNAVDLTYVVVPPLAMELYHSFQTSLYTLFRSHPNAQKTMDSVTSNMVLTPTPQSWTTMPDTLFYGGNPMCLYGLPQPYVQETFSFYDTCATQPPLRVLLTPTSTIFTALAMQNATEQFQAACNLAIELEHCHRGLTQAMAFASSIPSVAKAIAPLIQSTVDAVTQLNVGMMQFSSNGNPTGTWTLLQQPLLDESAWSMYGWICLFDWIEGRREVVSFEGDVSTVVVVSAADTLQLYSTTRESIPVATVVVAYLMVYITTILVVVSLVCLLCMLWHGCRIHGQNLLWFNRVVGSIWVGRPLLLARGVTAILLLSTSQLELTLLSTECGTPHSRFEFLPRSGLATLVVAGEATWVLNVAHDFCVIFTGNATVQYAPVSAWLAWICIVGLEFAMPVMPRTLLVRRCVSENMSQAIHCTVGSLTYGNFERIVVIFTIQAIALVLPIVLLSRIPTALPRCQPPSAYNRHVLGVADTFLISSHEPTTNHWAMDNTSCIMAGLIPLVWRNVQYTFDLKLWAVHADAIATNHFKTFEYDKTGVATKPEKMLWPTTTPLPMYKKVFNAMELIVGVAYVGLAIFGSISYLQVSQVNLANDMFWANFNMTGAHAFMANWFNSMLVLGASNMTLQLNNDTINMDGPFDQLQVSIQCATNYGSLLQYSELNAIEIAIPAIRSTDGCTVPWIFTQYCFVDFNQQWEMANSQARQTRCHAMTHNGAVFLESMLRNVRFREFYNCWGNAFDIGLANELRRTTSGQLWLTSISSDIKLPLQDEIALWTAHNIATFATQWQNYKQIGLVNSYAVTNGYGGSSQFTLQYQNASFRFPKQTTFKMYWGLANDFVAVMQNTSSLNGQSLIASSPTFAFANTTLESVLIQNGTLESPLANVFTIMQSVVGPFGAVDMYFIPCPERVKSAVRDIFLAVRGLLSHGDDNVVDAFNQLGFPSAEIAPAPKAWTDLNFYARGGSPVCPEVSYQSSPPVSAGLAQLLAWNYPCTTMFQWTMFNPSSMALLASAMLANTTVDDIEPTCAQNIANEPACVASLTHTLWFLDSFLQRTTFSASVTAANVAVTQVGVEVAQFGGDVDPSVPLTLHRMNVLDPSQREFTYFAWLFLLDWAQGFREAVSFEGDMGTMAILTEYLSPTTQQVNFGENTTNLSFYLRSVVLYVTYAMLGLASLTLVYIFICRGHVELRNLLFLERVGGIVWIGRPFLFMRSVSALILLSTCPLQLAFNGHLSYFEVAQDPWYKTLLAANEVSWLVSIVNDVAASVTGTFTAKYTGWDSVLVLVTAVVLSFVAPLSHSVALSKQCQLVQMDAQVVCNSGVVEIGRMARVALLCSVVLGWTVLCYVIARVYYRLVNQSSTERLVESVFLYSGARFQFRTARWIHHDTYYLDRMSAVLNGILTIHWDHAIVGLDVKLWRLFRVEICDEAEYSRHEARTTLPIHIGLPDSVR</sequence>
<keyword evidence="1" id="KW-0472">Membrane</keyword>
<keyword evidence="4" id="KW-1185">Reference proteome</keyword>
<name>A0A485L2N7_9STRA</name>
<proteinExistence type="predicted"/>
<feature type="transmembrane region" description="Helical" evidence="1">
    <location>
        <begin position="606"/>
        <end position="631"/>
    </location>
</feature>
<dbReference type="EMBL" id="VJMH01005581">
    <property type="protein sequence ID" value="KAF0694286.1"/>
    <property type="molecule type" value="Genomic_DNA"/>
</dbReference>
<reference evidence="2" key="2">
    <citation type="submission" date="2019-06" db="EMBL/GenBank/DDBJ databases">
        <title>Genomics analysis of Aphanomyces spp. identifies a new class of oomycete effector associated with host adaptation.</title>
        <authorList>
            <person name="Gaulin E."/>
        </authorList>
    </citation>
    <scope>NUCLEOTIDE SEQUENCE</scope>
    <source>
        <strain evidence="2">CBS 578.67</strain>
    </source>
</reference>
<protein>
    <submittedName>
        <fullName evidence="3">Aste57867_14834 protein</fullName>
    </submittedName>
</protein>
<feature type="transmembrane region" description="Helical" evidence="1">
    <location>
        <begin position="919"/>
        <end position="939"/>
    </location>
</feature>
<feature type="transmembrane region" description="Helical" evidence="1">
    <location>
        <begin position="1511"/>
        <end position="1532"/>
    </location>
</feature>
<gene>
    <name evidence="3" type="primary">Aste57867_14834</name>
    <name evidence="2" type="ORF">As57867_014778</name>
    <name evidence="3" type="ORF">ASTE57867_14834</name>
</gene>
<feature type="transmembrane region" description="Helical" evidence="1">
    <location>
        <begin position="1631"/>
        <end position="1652"/>
    </location>
</feature>
<dbReference type="OrthoDB" id="73567at2759"/>
<accession>A0A485L2N7</accession>
<evidence type="ECO:0000313" key="2">
    <source>
        <dbReference type="EMBL" id="KAF0694286.1"/>
    </source>
</evidence>
<feature type="transmembrane region" description="Helical" evidence="1">
    <location>
        <begin position="726"/>
        <end position="748"/>
    </location>
</feature>
<evidence type="ECO:0000313" key="3">
    <source>
        <dbReference type="EMBL" id="VFT91652.1"/>
    </source>
</evidence>
<reference evidence="3 4" key="1">
    <citation type="submission" date="2019-03" db="EMBL/GenBank/DDBJ databases">
        <authorList>
            <person name="Gaulin E."/>
            <person name="Dumas B."/>
        </authorList>
    </citation>
    <scope>NUCLEOTIDE SEQUENCE [LARGE SCALE GENOMIC DNA]</scope>
    <source>
        <strain evidence="3">CBS 568.67</strain>
    </source>
</reference>
<feature type="transmembrane region" description="Helical" evidence="1">
    <location>
        <begin position="784"/>
        <end position="802"/>
    </location>
</feature>
<dbReference type="EMBL" id="CAADRA010005602">
    <property type="protein sequence ID" value="VFT91652.1"/>
    <property type="molecule type" value="Genomic_DNA"/>
</dbReference>
<keyword evidence="1" id="KW-0812">Transmembrane</keyword>
<evidence type="ECO:0000313" key="4">
    <source>
        <dbReference type="Proteomes" id="UP000332933"/>
    </source>
</evidence>
<keyword evidence="1" id="KW-1133">Transmembrane helix</keyword>
<feature type="transmembrane region" description="Helical" evidence="1">
    <location>
        <begin position="1680"/>
        <end position="1702"/>
    </location>
</feature>